<dbReference type="EMBL" id="CP036269">
    <property type="protein sequence ID" value="QDT41874.1"/>
    <property type="molecule type" value="Genomic_DNA"/>
</dbReference>
<reference evidence="1 2" key="1">
    <citation type="submission" date="2019-02" db="EMBL/GenBank/DDBJ databases">
        <title>Deep-cultivation of Planctomycetes and their phenomic and genomic characterization uncovers novel biology.</title>
        <authorList>
            <person name="Wiegand S."/>
            <person name="Jogler M."/>
            <person name="Boedeker C."/>
            <person name="Pinto D."/>
            <person name="Vollmers J."/>
            <person name="Rivas-Marin E."/>
            <person name="Kohn T."/>
            <person name="Peeters S.H."/>
            <person name="Heuer A."/>
            <person name="Rast P."/>
            <person name="Oberbeckmann S."/>
            <person name="Bunk B."/>
            <person name="Jeske O."/>
            <person name="Meyerdierks A."/>
            <person name="Storesund J.E."/>
            <person name="Kallscheuer N."/>
            <person name="Luecker S."/>
            <person name="Lage O.M."/>
            <person name="Pohl T."/>
            <person name="Merkel B.J."/>
            <person name="Hornburger P."/>
            <person name="Mueller R.-W."/>
            <person name="Bruemmer F."/>
            <person name="Labrenz M."/>
            <person name="Spormann A.M."/>
            <person name="Op den Camp H."/>
            <person name="Overmann J."/>
            <person name="Amann R."/>
            <person name="Jetten M.S.M."/>
            <person name="Mascher T."/>
            <person name="Medema M.H."/>
            <person name="Devos D.P."/>
            <person name="Kaster A.-K."/>
            <person name="Ovreas L."/>
            <person name="Rohde M."/>
            <person name="Galperin M.Y."/>
            <person name="Jogler C."/>
        </authorList>
    </citation>
    <scope>NUCLEOTIDE SEQUENCE [LARGE SCALE GENOMIC DNA]</scope>
    <source>
        <strain evidence="1 2">Pan241w</strain>
    </source>
</reference>
<organism evidence="1 2">
    <name type="scientific">Gimesia alba</name>
    <dbReference type="NCBI Taxonomy" id="2527973"/>
    <lineage>
        <taxon>Bacteria</taxon>
        <taxon>Pseudomonadati</taxon>
        <taxon>Planctomycetota</taxon>
        <taxon>Planctomycetia</taxon>
        <taxon>Planctomycetales</taxon>
        <taxon>Planctomycetaceae</taxon>
        <taxon>Gimesia</taxon>
    </lineage>
</organism>
<keyword evidence="2" id="KW-1185">Reference proteome</keyword>
<gene>
    <name evidence="1" type="ORF">Pan241w_19420</name>
</gene>
<dbReference type="AlphaFoldDB" id="A0A517RDE8"/>
<dbReference type="KEGG" id="gaz:Pan241w_19420"/>
<evidence type="ECO:0000313" key="1">
    <source>
        <dbReference type="EMBL" id="QDT41874.1"/>
    </source>
</evidence>
<proteinExistence type="predicted"/>
<dbReference type="Proteomes" id="UP000317171">
    <property type="component" value="Chromosome"/>
</dbReference>
<evidence type="ECO:0000313" key="2">
    <source>
        <dbReference type="Proteomes" id="UP000317171"/>
    </source>
</evidence>
<accession>A0A517RDE8</accession>
<name>A0A517RDE8_9PLAN</name>
<sequence length="126" mass="15116">MSYHHRDRKKRLRRFRSIYRNGEIQSGHLKIEPVHFIPETIQPGDEFDFWFNNGKDLYLVTLERSPTPQIHYVRTNPRSHLYIRLQLDFDYLSPSEIITIFKWINELGLPGHQRIKQSKQVSSPLS</sequence>
<protein>
    <submittedName>
        <fullName evidence="1">Uncharacterized protein</fullName>
    </submittedName>
</protein>